<dbReference type="Gene3D" id="3.40.50.720">
    <property type="entry name" value="NAD(P)-binding Rossmann-like Domain"/>
    <property type="match status" value="1"/>
</dbReference>
<evidence type="ECO:0008006" key="2">
    <source>
        <dbReference type="Google" id="ProtNLM"/>
    </source>
</evidence>
<dbReference type="STRING" id="4577.A0A1D6LPS0"/>
<proteinExistence type="predicted"/>
<gene>
    <name evidence="1" type="ORF">ZEAMMB73_Zm00001d036609</name>
</gene>
<dbReference type="EMBL" id="CM000782">
    <property type="protein sequence ID" value="AQK81506.1"/>
    <property type="molecule type" value="Genomic_DNA"/>
</dbReference>
<organism evidence="1">
    <name type="scientific">Zea mays</name>
    <name type="common">Maize</name>
    <dbReference type="NCBI Taxonomy" id="4577"/>
    <lineage>
        <taxon>Eukaryota</taxon>
        <taxon>Viridiplantae</taxon>
        <taxon>Streptophyta</taxon>
        <taxon>Embryophyta</taxon>
        <taxon>Tracheophyta</taxon>
        <taxon>Spermatophyta</taxon>
        <taxon>Magnoliopsida</taxon>
        <taxon>Liliopsida</taxon>
        <taxon>Poales</taxon>
        <taxon>Poaceae</taxon>
        <taxon>PACMAD clade</taxon>
        <taxon>Panicoideae</taxon>
        <taxon>Andropogonodae</taxon>
        <taxon>Andropogoneae</taxon>
        <taxon>Tripsacinae</taxon>
        <taxon>Zea</taxon>
    </lineage>
</organism>
<dbReference type="EMBL" id="CM000782">
    <property type="protein sequence ID" value="AQK81516.1"/>
    <property type="molecule type" value="Genomic_DNA"/>
</dbReference>
<name>A0A1D6LPS0_MAIZE</name>
<sequence length="135" mass="15452">MRATGKDDSYAAHITKAYKWEFAEREGLQLVVLNPGTTLGPFFMSSVNTSLNNLLQHLRGLCLASMECLFDFTDRIADMYHDFPVHRINYQRGQTGWLMRAKEPSKKLIDLGVCFLPFDVTIRETVDCFRSKGLI</sequence>
<dbReference type="IntAct" id="A0A1D6LPS0">
    <property type="interactions" value="3"/>
</dbReference>
<dbReference type="EMBL" id="CM000782">
    <property type="protein sequence ID" value="AQK81501.1"/>
    <property type="molecule type" value="Genomic_DNA"/>
</dbReference>
<dbReference type="InParanoid" id="A0A1D6LPS0"/>
<reference evidence="1" key="1">
    <citation type="submission" date="2015-12" db="EMBL/GenBank/DDBJ databases">
        <title>Update maize B73 reference genome by single molecule sequencing technologies.</title>
        <authorList>
            <consortium name="Maize Genome Sequencing Project"/>
            <person name="Ware D."/>
        </authorList>
    </citation>
    <scope>NUCLEOTIDE SEQUENCE</scope>
    <source>
        <tissue evidence="1">Seedling</tissue>
    </source>
</reference>
<dbReference type="AlphaFoldDB" id="A0A1D6LPS0"/>
<accession>A0A1D6LPS0</accession>
<protein>
    <recommendedName>
        <fullName evidence="2">NAD(P)-binding Rossmann-fold superfamily protein</fullName>
    </recommendedName>
</protein>
<dbReference type="SMR" id="A0A1D6LPS0"/>
<evidence type="ECO:0000313" key="1">
    <source>
        <dbReference type="EMBL" id="AQK81501.1"/>
    </source>
</evidence>